<dbReference type="Proteomes" id="UP000037923">
    <property type="component" value="Unassembled WGS sequence"/>
</dbReference>
<accession>A0A0M9FU97</accession>
<dbReference type="VEuPathDB" id="TriTrypDB:LpyrH10_21_0010"/>
<feature type="non-terminal residue" evidence="2">
    <location>
        <position position="412"/>
    </location>
</feature>
<keyword evidence="3" id="KW-1185">Reference proteome</keyword>
<comment type="caution">
    <text evidence="2">The sequence shown here is derived from an EMBL/GenBank/DDBJ whole genome shotgun (WGS) entry which is preliminary data.</text>
</comment>
<dbReference type="OMA" id="CRASMIS"/>
<evidence type="ECO:0000259" key="1">
    <source>
        <dbReference type="Pfam" id="PF25495"/>
    </source>
</evidence>
<dbReference type="OrthoDB" id="260718at2759"/>
<dbReference type="RefSeq" id="XP_015654526.1">
    <property type="nucleotide sequence ID" value="XM_015806655.1"/>
</dbReference>
<evidence type="ECO:0000313" key="2">
    <source>
        <dbReference type="EMBL" id="KPA76087.1"/>
    </source>
</evidence>
<dbReference type="InterPro" id="IPR028082">
    <property type="entry name" value="Peripla_BP_I"/>
</dbReference>
<feature type="domain" description="Receptor-type adenylate cyclase GRESAG 4.1/3 periplasmic binding protein-like" evidence="1">
    <location>
        <begin position="119"/>
        <end position="257"/>
    </location>
</feature>
<protein>
    <submittedName>
        <fullName evidence="2">Unspecified product</fullName>
    </submittedName>
</protein>
<sequence length="412" mass="44904">MMHDANPQAELKAGAVWTGMDAAFYASGYTVGGKRPLVIVEPDSSANLSDVAAVIAQGLADHPTLLGVLGPFADISMMAALNSDVVKENHLVLLAPFTGSSTVRVWNPHAYFIRAEPFAELKVIMSYVFNTLRAKRIAFMYLKKAYYGDAEYHEVQGMLSRLERDPAVVYSVKYSATDSAVDRAAFDAMADTHPQVVIVWGIPDQQTFEFARALMLDPRTSSAAIMGCFDLQPTLYEAYANVTAGEGSSKHDYQIFTSATSRTPTDDNTNVTHMALFYKEIINYIVHSGRSTYSLLDGSSSSDALSSSADLLRAAKAFFIRNSVTAQQMVVGWLAGKVIQRTLERVDWIADRATYQTGLFDQNRFIIGGDAVFGDYGGTCDAFAAKMGAMCNCNQGGHAAVLARFVNESVWT</sequence>
<dbReference type="InterPro" id="IPR057399">
    <property type="entry name" value="GRESAG4.1/3_peripasmic_1"/>
</dbReference>
<gene>
    <name evidence="2" type="ORF">ABB37_07865</name>
</gene>
<dbReference type="SUPFAM" id="SSF53822">
    <property type="entry name" value="Periplasmic binding protein-like I"/>
    <property type="match status" value="1"/>
</dbReference>
<dbReference type="Pfam" id="PF25495">
    <property type="entry name" value="Peripla_BP_A-cyclase_1"/>
    <property type="match status" value="1"/>
</dbReference>
<name>A0A0M9FU97_LEPPY</name>
<dbReference type="Gene3D" id="3.40.50.2300">
    <property type="match status" value="2"/>
</dbReference>
<dbReference type="EMBL" id="LGTL01000021">
    <property type="protein sequence ID" value="KPA76087.1"/>
    <property type="molecule type" value="Genomic_DNA"/>
</dbReference>
<proteinExistence type="predicted"/>
<organism evidence="2 3">
    <name type="scientific">Leptomonas pyrrhocoris</name>
    <name type="common">Firebug parasite</name>
    <dbReference type="NCBI Taxonomy" id="157538"/>
    <lineage>
        <taxon>Eukaryota</taxon>
        <taxon>Discoba</taxon>
        <taxon>Euglenozoa</taxon>
        <taxon>Kinetoplastea</taxon>
        <taxon>Metakinetoplastina</taxon>
        <taxon>Trypanosomatida</taxon>
        <taxon>Trypanosomatidae</taxon>
        <taxon>Leishmaniinae</taxon>
        <taxon>Leptomonas</taxon>
    </lineage>
</organism>
<dbReference type="AlphaFoldDB" id="A0A0M9FU97"/>
<reference evidence="2 3" key="1">
    <citation type="submission" date="2015-07" db="EMBL/GenBank/DDBJ databases">
        <title>High-quality genome of monoxenous trypanosomatid Leptomonas pyrrhocoris.</title>
        <authorList>
            <person name="Flegontov P."/>
            <person name="Butenko A."/>
            <person name="Firsov S."/>
            <person name="Vlcek C."/>
            <person name="Logacheva M.D."/>
            <person name="Field M."/>
            <person name="Filatov D."/>
            <person name="Flegontova O."/>
            <person name="Gerasimov E."/>
            <person name="Jackson A.P."/>
            <person name="Kelly S."/>
            <person name="Opperdoes F."/>
            <person name="O'Reilly A."/>
            <person name="Votypka J."/>
            <person name="Yurchenko V."/>
            <person name="Lukes J."/>
        </authorList>
    </citation>
    <scope>NUCLEOTIDE SEQUENCE [LARGE SCALE GENOMIC DNA]</scope>
    <source>
        <strain evidence="2">H10</strain>
    </source>
</reference>
<dbReference type="GeneID" id="26908150"/>
<evidence type="ECO:0000313" key="3">
    <source>
        <dbReference type="Proteomes" id="UP000037923"/>
    </source>
</evidence>